<feature type="transmembrane region" description="Helical" evidence="1">
    <location>
        <begin position="107"/>
        <end position="128"/>
    </location>
</feature>
<reference evidence="2 3" key="1">
    <citation type="journal article" date="2009" name="J. Bacteriol.">
        <title>Complete genome sequence of Robiginitalea biformata HTCC2501.</title>
        <authorList>
            <person name="Oh H.M."/>
            <person name="Giovannoni S.J."/>
            <person name="Lee K."/>
            <person name="Ferriera S."/>
            <person name="Johnson J."/>
            <person name="Cho J.C."/>
        </authorList>
    </citation>
    <scope>NUCLEOTIDE SEQUENCE [LARGE SCALE GENOMIC DNA]</scope>
    <source>
        <strain evidence="3">ATCC BAA-864 / HTCC2501 / KCTC 12146</strain>
    </source>
</reference>
<dbReference type="STRING" id="313596.RB2501_01276"/>
<dbReference type="AlphaFoldDB" id="A4CP48"/>
<dbReference type="KEGG" id="rbi:RB2501_01276"/>
<keyword evidence="1" id="KW-1133">Transmembrane helix</keyword>
<evidence type="ECO:0000313" key="2">
    <source>
        <dbReference type="EMBL" id="EAR14665.1"/>
    </source>
</evidence>
<keyword evidence="1" id="KW-0472">Membrane</keyword>
<keyword evidence="1" id="KW-0812">Transmembrane</keyword>
<gene>
    <name evidence="2" type="ordered locus">RB2501_01276</name>
</gene>
<feature type="transmembrane region" description="Helical" evidence="1">
    <location>
        <begin position="161"/>
        <end position="178"/>
    </location>
</feature>
<accession>A4CP48</accession>
<dbReference type="HOGENOM" id="CLU_1467155_0_0_10"/>
<feature type="transmembrane region" description="Helical" evidence="1">
    <location>
        <begin position="135"/>
        <end position="155"/>
    </location>
</feature>
<keyword evidence="3" id="KW-1185">Reference proteome</keyword>
<proteinExistence type="predicted"/>
<sequence>MEKLAYNWTRFWIGLSSLGILVMVVLKLAESWSQNHATANEPWLNATLIGIVATFTIRSMAHPLAGKGLFILNLFRIKWVRNRHLCAATAILFAGVLIFGVNSPTSWVQTAHLIFTGLAIASVYLNLLFYPETKVGRFLAVLGAVVGIGGFISAFWWDHTIAEGEMIAAVPVIAWVLLTTKLKK</sequence>
<evidence type="ECO:0000313" key="3">
    <source>
        <dbReference type="Proteomes" id="UP000009049"/>
    </source>
</evidence>
<feature type="transmembrane region" description="Helical" evidence="1">
    <location>
        <begin position="42"/>
        <end position="61"/>
    </location>
</feature>
<evidence type="ECO:0000256" key="1">
    <source>
        <dbReference type="SAM" id="Phobius"/>
    </source>
</evidence>
<feature type="transmembrane region" description="Helical" evidence="1">
    <location>
        <begin position="82"/>
        <end position="101"/>
    </location>
</feature>
<name>A4CP48_ROBBH</name>
<dbReference type="RefSeq" id="WP_015755452.1">
    <property type="nucleotide sequence ID" value="NC_013222.1"/>
</dbReference>
<feature type="transmembrane region" description="Helical" evidence="1">
    <location>
        <begin position="12"/>
        <end position="30"/>
    </location>
</feature>
<protein>
    <submittedName>
        <fullName evidence="2">Uncharacterized protein</fullName>
    </submittedName>
</protein>
<dbReference type="EMBL" id="CP001712">
    <property type="protein sequence ID" value="EAR14665.1"/>
    <property type="molecule type" value="Genomic_DNA"/>
</dbReference>
<dbReference type="Proteomes" id="UP000009049">
    <property type="component" value="Chromosome"/>
</dbReference>
<organism evidence="2 3">
    <name type="scientific">Robiginitalea biformata (strain ATCC BAA-864 / DSM 15991 / KCTC 12146 / HTCC2501)</name>
    <dbReference type="NCBI Taxonomy" id="313596"/>
    <lineage>
        <taxon>Bacteria</taxon>
        <taxon>Pseudomonadati</taxon>
        <taxon>Bacteroidota</taxon>
        <taxon>Flavobacteriia</taxon>
        <taxon>Flavobacteriales</taxon>
        <taxon>Flavobacteriaceae</taxon>
        <taxon>Robiginitalea</taxon>
    </lineage>
</organism>